<evidence type="ECO:0000313" key="1">
    <source>
        <dbReference type="EMBL" id="SHN34573.1"/>
    </source>
</evidence>
<proteinExistence type="predicted"/>
<reference evidence="1 2" key="1">
    <citation type="submission" date="2016-11" db="EMBL/GenBank/DDBJ databases">
        <authorList>
            <person name="Jaros S."/>
            <person name="Januszkiewicz K."/>
            <person name="Wedrychowicz H."/>
        </authorList>
    </citation>
    <scope>NUCLEOTIDE SEQUENCE [LARGE SCALE GENOMIC DNA]</scope>
    <source>
        <strain evidence="1 2">CGMCC 4.2025</strain>
    </source>
</reference>
<organism evidence="1 2">
    <name type="scientific">Actinacidiphila paucisporea</name>
    <dbReference type="NCBI Taxonomy" id="310782"/>
    <lineage>
        <taxon>Bacteria</taxon>
        <taxon>Bacillati</taxon>
        <taxon>Actinomycetota</taxon>
        <taxon>Actinomycetes</taxon>
        <taxon>Kitasatosporales</taxon>
        <taxon>Streptomycetaceae</taxon>
        <taxon>Actinacidiphila</taxon>
    </lineage>
</organism>
<dbReference type="OrthoDB" id="4332167at2"/>
<name>A0A1M7QSB6_9ACTN</name>
<dbReference type="AlphaFoldDB" id="A0A1M7QSB6"/>
<gene>
    <name evidence="1" type="ORF">SAMN05216499_14134</name>
</gene>
<accession>A0A1M7QSB6</accession>
<evidence type="ECO:0000313" key="2">
    <source>
        <dbReference type="Proteomes" id="UP000184111"/>
    </source>
</evidence>
<sequence>MGWFWPDKPIVWDAVVAGGTIYPAFTDKHGVAFLDVDEDIEVIIDGVVIGDEIWPAYADEDGRVWLIEDDDEDEFEEYEVYDD</sequence>
<keyword evidence="2" id="KW-1185">Reference proteome</keyword>
<protein>
    <submittedName>
        <fullName evidence="1">Uncharacterized protein</fullName>
    </submittedName>
</protein>
<dbReference type="RefSeq" id="WP_073502818.1">
    <property type="nucleotide sequence ID" value="NZ_FRBI01000041.1"/>
</dbReference>
<dbReference type="EMBL" id="FRBI01000041">
    <property type="protein sequence ID" value="SHN34573.1"/>
    <property type="molecule type" value="Genomic_DNA"/>
</dbReference>
<dbReference type="Proteomes" id="UP000184111">
    <property type="component" value="Unassembled WGS sequence"/>
</dbReference>